<dbReference type="EMBL" id="FZOC01000002">
    <property type="protein sequence ID" value="SNR77670.1"/>
    <property type="molecule type" value="Genomic_DNA"/>
</dbReference>
<evidence type="ECO:0000313" key="2">
    <source>
        <dbReference type="EMBL" id="SNR77670.1"/>
    </source>
</evidence>
<sequence length="267" mass="28538">MAQGAFTIDYDEDSHTGRKKGITFCLKDSLEPTPEDQTALWLDIERVVETLRQLFPERGPRFDSYLEDAFSLASVGLVGPMAKPATAVLALQSLKETILGNEAGRVKNRHLRDLGRWALGLGAAAVLLGLALHALAGWGPLATANCALLAQFCYAWAGAMAGTWVSFGWRKAQFRFEDLGRPEADFLCPPARLVFTGLQTVIIGLLFTLGVVNVSFGQIDTAGFAQSVEMALLVGLLCGFSEQTLPSAIARQATTLLRGAAPAKGAA</sequence>
<keyword evidence="1" id="KW-0472">Membrane</keyword>
<evidence type="ECO:0000313" key="3">
    <source>
        <dbReference type="Proteomes" id="UP000198324"/>
    </source>
</evidence>
<keyword evidence="1" id="KW-0812">Transmembrane</keyword>
<dbReference type="RefSeq" id="WP_089272727.1">
    <property type="nucleotide sequence ID" value="NZ_FZOC01000002.1"/>
</dbReference>
<name>A0A238Z2T9_9BACT</name>
<keyword evidence="1" id="KW-1133">Transmembrane helix</keyword>
<dbReference type="AlphaFoldDB" id="A0A238Z2T9"/>
<feature type="transmembrane region" description="Helical" evidence="1">
    <location>
        <begin position="224"/>
        <end position="241"/>
    </location>
</feature>
<keyword evidence="3" id="KW-1185">Reference proteome</keyword>
<feature type="transmembrane region" description="Helical" evidence="1">
    <location>
        <begin position="190"/>
        <end position="212"/>
    </location>
</feature>
<dbReference type="Proteomes" id="UP000198324">
    <property type="component" value="Unassembled WGS sequence"/>
</dbReference>
<organism evidence="2 3">
    <name type="scientific">Humidesulfovibrio mexicanus</name>
    <dbReference type="NCBI Taxonomy" id="147047"/>
    <lineage>
        <taxon>Bacteria</taxon>
        <taxon>Pseudomonadati</taxon>
        <taxon>Thermodesulfobacteriota</taxon>
        <taxon>Desulfovibrionia</taxon>
        <taxon>Desulfovibrionales</taxon>
        <taxon>Desulfovibrionaceae</taxon>
        <taxon>Humidesulfovibrio</taxon>
    </lineage>
</organism>
<feature type="transmembrane region" description="Helical" evidence="1">
    <location>
        <begin position="117"/>
        <end position="136"/>
    </location>
</feature>
<feature type="transmembrane region" description="Helical" evidence="1">
    <location>
        <begin position="148"/>
        <end position="169"/>
    </location>
</feature>
<evidence type="ECO:0000256" key="1">
    <source>
        <dbReference type="SAM" id="Phobius"/>
    </source>
</evidence>
<gene>
    <name evidence="2" type="ORF">SAMN04488503_1201</name>
</gene>
<protein>
    <submittedName>
        <fullName evidence="2">Uncharacterized protein</fullName>
    </submittedName>
</protein>
<accession>A0A238Z2T9</accession>
<reference evidence="2 3" key="1">
    <citation type="submission" date="2017-06" db="EMBL/GenBank/DDBJ databases">
        <authorList>
            <person name="Kim H.J."/>
            <person name="Triplett B.A."/>
        </authorList>
    </citation>
    <scope>NUCLEOTIDE SEQUENCE [LARGE SCALE GENOMIC DNA]</scope>
    <source>
        <strain evidence="2 3">DSM 13116</strain>
    </source>
</reference>
<proteinExistence type="predicted"/>
<dbReference type="OrthoDB" id="2990993at2"/>